<sequence>MKIATFIMSLVQPLIARILTALGFSVVSVVGVTTSINALKDELVDHVNTLPHDVLNLFLFAGGGICLGMILGAVAFRLALWQIQSATKILGVNPG</sequence>
<evidence type="ECO:0000256" key="1">
    <source>
        <dbReference type="SAM" id="Phobius"/>
    </source>
</evidence>
<keyword evidence="1" id="KW-0472">Membrane</keyword>
<protein>
    <recommendedName>
        <fullName evidence="3">DUF2523 domain-containing protein</fullName>
    </recommendedName>
</protein>
<dbReference type="InterPro" id="IPR019670">
    <property type="entry name" value="DUF2523"/>
</dbReference>
<reference evidence="2" key="1">
    <citation type="submission" date="2019-08" db="EMBL/GenBank/DDBJ databases">
        <authorList>
            <person name="Kucharzyk K."/>
            <person name="Murdoch R.W."/>
            <person name="Higgins S."/>
            <person name="Loffler F."/>
        </authorList>
    </citation>
    <scope>NUCLEOTIDE SEQUENCE</scope>
</reference>
<organism evidence="2">
    <name type="scientific">bioreactor metagenome</name>
    <dbReference type="NCBI Taxonomy" id="1076179"/>
    <lineage>
        <taxon>unclassified sequences</taxon>
        <taxon>metagenomes</taxon>
        <taxon>ecological metagenomes</taxon>
    </lineage>
</organism>
<evidence type="ECO:0000313" key="2">
    <source>
        <dbReference type="EMBL" id="MPM15933.1"/>
    </source>
</evidence>
<keyword evidence="1" id="KW-1133">Transmembrane helix</keyword>
<dbReference type="AlphaFoldDB" id="A0A644XNV6"/>
<dbReference type="EMBL" id="VSSQ01002524">
    <property type="protein sequence ID" value="MPM15933.1"/>
    <property type="molecule type" value="Genomic_DNA"/>
</dbReference>
<dbReference type="Pfam" id="PF10734">
    <property type="entry name" value="DUF2523"/>
    <property type="match status" value="1"/>
</dbReference>
<comment type="caution">
    <text evidence="2">The sequence shown here is derived from an EMBL/GenBank/DDBJ whole genome shotgun (WGS) entry which is preliminary data.</text>
</comment>
<feature type="transmembrane region" description="Helical" evidence="1">
    <location>
        <begin position="14"/>
        <end position="37"/>
    </location>
</feature>
<evidence type="ECO:0008006" key="3">
    <source>
        <dbReference type="Google" id="ProtNLM"/>
    </source>
</evidence>
<feature type="transmembrane region" description="Helical" evidence="1">
    <location>
        <begin position="57"/>
        <end position="80"/>
    </location>
</feature>
<name>A0A644XNV6_9ZZZZ</name>
<proteinExistence type="predicted"/>
<gene>
    <name evidence="2" type="ORF">SDC9_62307</name>
</gene>
<keyword evidence="1" id="KW-0812">Transmembrane</keyword>
<accession>A0A644XNV6</accession>